<comment type="similarity">
    <text evidence="1">Belongs to the peptidase M81 family.</text>
</comment>
<dbReference type="Proteomes" id="UP000608594">
    <property type="component" value="Unassembled WGS sequence"/>
</dbReference>
<dbReference type="GO" id="GO:0046872">
    <property type="term" value="F:metal ion binding"/>
    <property type="evidence" value="ECO:0007669"/>
    <property type="project" value="UniProtKB-KW"/>
</dbReference>
<reference evidence="4" key="1">
    <citation type="submission" date="2020-08" db="EMBL/GenBank/DDBJ databases">
        <title>Paracoccus amoyensis sp. nov., isolated from the surface seawater at coast of Xiamen, Fujian.</title>
        <authorList>
            <person name="Lyu L."/>
        </authorList>
    </citation>
    <scope>NUCLEOTIDE SEQUENCE</scope>
    <source>
        <strain evidence="4">11-3</strain>
    </source>
</reference>
<name>A0A926GH46_9RHOB</name>
<feature type="domain" description="Microcystin LR degradation protein MlrC C-terminal" evidence="2">
    <location>
        <begin position="326"/>
        <end position="503"/>
    </location>
</feature>
<proteinExistence type="inferred from homology"/>
<dbReference type="InterPro" id="IPR010799">
    <property type="entry name" value="MlrC_C"/>
</dbReference>
<comment type="cofactor">
    <cofactor evidence="1">
        <name>Zn(2+)</name>
        <dbReference type="ChEBI" id="CHEBI:29105"/>
    </cofactor>
    <text evidence="1">Binds 1 zinc ion per subunit.</text>
</comment>
<evidence type="ECO:0000313" key="5">
    <source>
        <dbReference type="Proteomes" id="UP000608594"/>
    </source>
</evidence>
<evidence type="ECO:0000259" key="3">
    <source>
        <dbReference type="Pfam" id="PF07364"/>
    </source>
</evidence>
<evidence type="ECO:0000259" key="2">
    <source>
        <dbReference type="Pfam" id="PF07171"/>
    </source>
</evidence>
<keyword evidence="1" id="KW-0482">Metalloprotease</keyword>
<evidence type="ECO:0000256" key="1">
    <source>
        <dbReference type="PIRNR" id="PIRNR012702"/>
    </source>
</evidence>
<accession>A0A926GH46</accession>
<dbReference type="GO" id="GO:0008237">
    <property type="term" value="F:metallopeptidase activity"/>
    <property type="evidence" value="ECO:0007669"/>
    <property type="project" value="UniProtKB-KW"/>
</dbReference>
<gene>
    <name evidence="4" type="ORF">H4P12_15990</name>
</gene>
<feature type="domain" description="Microcystin LR degradation protein MlrC N-terminal" evidence="3">
    <location>
        <begin position="25"/>
        <end position="314"/>
    </location>
</feature>
<dbReference type="PIRSF" id="PIRSF012702">
    <property type="entry name" value="UCP012702"/>
    <property type="match status" value="1"/>
</dbReference>
<comment type="function">
    <text evidence="1">Involved in peptidolytic degradation of cyclic heptapeptide hepatotoxin microcystin (MC).</text>
</comment>
<keyword evidence="5" id="KW-1185">Reference proteome</keyword>
<keyword evidence="1" id="KW-0479">Metal-binding</keyword>
<dbReference type="EMBL" id="JACOQL010000005">
    <property type="protein sequence ID" value="MBC9248177.1"/>
    <property type="molecule type" value="Genomic_DNA"/>
</dbReference>
<dbReference type="GO" id="GO:0006508">
    <property type="term" value="P:proteolysis"/>
    <property type="evidence" value="ECO:0007669"/>
    <property type="project" value="UniProtKB-KW"/>
</dbReference>
<protein>
    <recommendedName>
        <fullName evidence="1">Microcystinase C</fullName>
        <shortName evidence="1">MlrC</shortName>
    </recommendedName>
</protein>
<dbReference type="Pfam" id="PF07171">
    <property type="entry name" value="MlrC_C"/>
    <property type="match status" value="1"/>
</dbReference>
<dbReference type="Pfam" id="PF07364">
    <property type="entry name" value="DUF1485"/>
    <property type="match status" value="1"/>
</dbReference>
<comment type="caution">
    <text evidence="4">The sequence shown here is derived from an EMBL/GenBank/DDBJ whole genome shotgun (WGS) entry which is preliminary data.</text>
</comment>
<organism evidence="4 5">
    <name type="scientific">Paracoccus amoyensis</name>
    <dbReference type="NCBI Taxonomy" id="2760093"/>
    <lineage>
        <taxon>Bacteria</taxon>
        <taxon>Pseudomonadati</taxon>
        <taxon>Pseudomonadota</taxon>
        <taxon>Alphaproteobacteria</taxon>
        <taxon>Rhodobacterales</taxon>
        <taxon>Paracoccaceae</taxon>
        <taxon>Paracoccus</taxon>
    </lineage>
</organism>
<evidence type="ECO:0000313" key="4">
    <source>
        <dbReference type="EMBL" id="MBC9248177.1"/>
    </source>
</evidence>
<keyword evidence="1" id="KW-0378">Hydrolase</keyword>
<sequence length="523" mass="55031">MQVHRIAIQVESPLPNVTSRTRSPRVAVAGFVHESNSFAPSPADMQSFQQGGGYLPLSRGGDILRRAVDVNLPIAGALNHAKEANWQIVPILWAGAVPSAPVTAGCYQAITQEIIRGLYDEGPFDGVFLDLHGAMVADGASDGEGKFLAQVREAVGPDVPIVAALDLHGNITQLMVDSADCMVGFRTYPHVDMAETGRRAAVELDRLMADIPNAKAFRQLDFLIPIAWQSTLGEPGGRLYQLAAEPAEGLYSASLFMGFPAADFADCGPSVIAYAATQQQADACADRIAQAVADAEMQFSGKAYQPVDGVKHAMLLAQSAKRPIVIADTQDNPGAGGNSDTTGILRALVSCDAQRAAIGLITDPCAAQTAQDAGVGEVIEIALGGRSGIAGDAPFKARFTVEMLSDGKCHATGGYYGGAHLQLGPSACLRIGGVRIAVSSEKAQMADREMFRFLGIHPEDMDIVVVKSSVHFRADFNDIAETILTVTAPGPMPLSPAGLPWRHLRPGIRLEPGGASFDPSAQG</sequence>
<dbReference type="InterPro" id="IPR009197">
    <property type="entry name" value="MlrC"/>
</dbReference>
<keyword evidence="1" id="KW-0645">Protease</keyword>
<dbReference type="AlphaFoldDB" id="A0A926GH46"/>
<dbReference type="InterPro" id="IPR015995">
    <property type="entry name" value="MlrC_N"/>
</dbReference>